<feature type="non-terminal residue" evidence="1">
    <location>
        <position position="1"/>
    </location>
</feature>
<sequence length="111" mass="12108">WHQSNAAYFLDRDPVYLKLGQRGQRPAFPIPSQPPPVLRGRLVPVSCTTEAHAHYMHELAKRVLTEAGGSQSSVVFAPIGQSPLGLMAIEVVRETWPTHLTPSEAAGLADK</sequence>
<accession>A0A2G9TEU6</accession>
<evidence type="ECO:0000313" key="2">
    <source>
        <dbReference type="Proteomes" id="UP000230423"/>
    </source>
</evidence>
<reference evidence="1 2" key="1">
    <citation type="submission" date="2015-09" db="EMBL/GenBank/DDBJ databases">
        <title>Draft genome of the parasitic nematode Teladorsagia circumcincta isolate WARC Sus (inbred).</title>
        <authorList>
            <person name="Mitreva M."/>
        </authorList>
    </citation>
    <scope>NUCLEOTIDE SEQUENCE [LARGE SCALE GENOMIC DNA]</scope>
    <source>
        <strain evidence="1 2">S</strain>
    </source>
</reference>
<dbReference type="AlphaFoldDB" id="A0A2G9TEU6"/>
<protein>
    <submittedName>
        <fullName evidence="1">Uncharacterized protein</fullName>
    </submittedName>
</protein>
<evidence type="ECO:0000313" key="1">
    <source>
        <dbReference type="EMBL" id="PIO56477.1"/>
    </source>
</evidence>
<organism evidence="1 2">
    <name type="scientific">Teladorsagia circumcincta</name>
    <name type="common">Brown stomach worm</name>
    <name type="synonym">Ostertagia circumcincta</name>
    <dbReference type="NCBI Taxonomy" id="45464"/>
    <lineage>
        <taxon>Eukaryota</taxon>
        <taxon>Metazoa</taxon>
        <taxon>Ecdysozoa</taxon>
        <taxon>Nematoda</taxon>
        <taxon>Chromadorea</taxon>
        <taxon>Rhabditida</taxon>
        <taxon>Rhabditina</taxon>
        <taxon>Rhabditomorpha</taxon>
        <taxon>Strongyloidea</taxon>
        <taxon>Trichostrongylidae</taxon>
        <taxon>Teladorsagia</taxon>
    </lineage>
</organism>
<proteinExistence type="predicted"/>
<gene>
    <name evidence="1" type="ORF">TELCIR_22123</name>
</gene>
<dbReference type="EMBL" id="KZ376089">
    <property type="protein sequence ID" value="PIO56477.1"/>
    <property type="molecule type" value="Genomic_DNA"/>
</dbReference>
<name>A0A2G9TEU6_TELCI</name>
<feature type="non-terminal residue" evidence="1">
    <location>
        <position position="111"/>
    </location>
</feature>
<dbReference type="OrthoDB" id="10013584at2759"/>
<dbReference type="Proteomes" id="UP000230423">
    <property type="component" value="Unassembled WGS sequence"/>
</dbReference>
<keyword evidence="2" id="KW-1185">Reference proteome</keyword>